<name>A0A4V3JQM4_9LEPT</name>
<evidence type="ECO:0000259" key="2">
    <source>
        <dbReference type="Pfam" id="PF04264"/>
    </source>
</evidence>
<protein>
    <submittedName>
        <fullName evidence="3">YceI family protein</fullName>
    </submittedName>
</protein>
<dbReference type="EMBL" id="RQGD01000046">
    <property type="protein sequence ID" value="TGL56315.1"/>
    <property type="molecule type" value="Genomic_DNA"/>
</dbReference>
<reference evidence="3" key="1">
    <citation type="journal article" date="2019" name="PLoS Negl. Trop. Dis.">
        <title>Revisiting the worldwide diversity of Leptospira species in the environment.</title>
        <authorList>
            <person name="Vincent A.T."/>
            <person name="Schiettekatte O."/>
            <person name="Bourhy P."/>
            <person name="Veyrier F.J."/>
            <person name="Picardeau M."/>
        </authorList>
    </citation>
    <scope>NUCLEOTIDE SEQUENCE [LARGE SCALE GENOMIC DNA]</scope>
    <source>
        <strain evidence="3">201702476</strain>
    </source>
</reference>
<dbReference type="RefSeq" id="WP_135625132.1">
    <property type="nucleotide sequence ID" value="NZ_RQGD01000046.1"/>
</dbReference>
<dbReference type="InterPro" id="IPR036761">
    <property type="entry name" value="TTHA0802/YceI-like_sf"/>
</dbReference>
<proteinExistence type="predicted"/>
<evidence type="ECO:0000313" key="3">
    <source>
        <dbReference type="EMBL" id="TGL56315.1"/>
    </source>
</evidence>
<organism evidence="3 4">
    <name type="scientific">Leptospira ognonensis</name>
    <dbReference type="NCBI Taxonomy" id="2484945"/>
    <lineage>
        <taxon>Bacteria</taxon>
        <taxon>Pseudomonadati</taxon>
        <taxon>Spirochaetota</taxon>
        <taxon>Spirochaetia</taxon>
        <taxon>Leptospirales</taxon>
        <taxon>Leptospiraceae</taxon>
        <taxon>Leptospira</taxon>
    </lineage>
</organism>
<dbReference type="Gene3D" id="2.40.128.110">
    <property type="entry name" value="Lipid/polyisoprenoid-binding, YceI-like"/>
    <property type="match status" value="1"/>
</dbReference>
<sequence length="201" mass="22229">MKNIIPFALLLSFFLLGNSLAAEEKCEYDYDSSKTTLEWTAFKFTEKTGVKGSIQKVDVKKTKRSSSVIETLKNLKFVAFSDSVNSNNPDRDAKIKTYFFGSVKEIKGHFTNIVVSPTGGTAVLKLELNKKKESIPVTYTISENTVILKGTLDVLKFGMGSGIQKLNEVCSDLHKGADGKSILWPTVDFQVTSTLLKECKP</sequence>
<keyword evidence="4" id="KW-1185">Reference proteome</keyword>
<dbReference type="Proteomes" id="UP000297693">
    <property type="component" value="Unassembled WGS sequence"/>
</dbReference>
<feature type="domain" description="Lipid/polyisoprenoid-binding YceI-like" evidence="2">
    <location>
        <begin position="28"/>
        <end position="161"/>
    </location>
</feature>
<gene>
    <name evidence="3" type="ORF">EHQ58_16935</name>
</gene>
<dbReference type="Pfam" id="PF04264">
    <property type="entry name" value="YceI"/>
    <property type="match status" value="1"/>
</dbReference>
<comment type="caution">
    <text evidence="3">The sequence shown here is derived from an EMBL/GenBank/DDBJ whole genome shotgun (WGS) entry which is preliminary data.</text>
</comment>
<keyword evidence="1" id="KW-0732">Signal</keyword>
<dbReference type="InterPro" id="IPR007372">
    <property type="entry name" value="Lipid/polyisoprenoid-bd_YceI"/>
</dbReference>
<feature type="signal peptide" evidence="1">
    <location>
        <begin position="1"/>
        <end position="21"/>
    </location>
</feature>
<dbReference type="AlphaFoldDB" id="A0A4V3JQM4"/>
<feature type="chain" id="PRO_5020971672" evidence="1">
    <location>
        <begin position="22"/>
        <end position="201"/>
    </location>
</feature>
<dbReference type="OrthoDB" id="338777at2"/>
<dbReference type="SUPFAM" id="SSF101874">
    <property type="entry name" value="YceI-like"/>
    <property type="match status" value="1"/>
</dbReference>
<evidence type="ECO:0000256" key="1">
    <source>
        <dbReference type="SAM" id="SignalP"/>
    </source>
</evidence>
<evidence type="ECO:0000313" key="4">
    <source>
        <dbReference type="Proteomes" id="UP000297693"/>
    </source>
</evidence>
<accession>A0A4V3JQM4</accession>